<comment type="caution">
    <text evidence="4">The sequence shown here is derived from an EMBL/GenBank/DDBJ whole genome shotgun (WGS) entry which is preliminary data.</text>
</comment>
<dbReference type="InterPro" id="IPR039425">
    <property type="entry name" value="RNA_pol_sigma-70-like"/>
</dbReference>
<evidence type="ECO:0000256" key="1">
    <source>
        <dbReference type="ARBA" id="ARBA00023015"/>
    </source>
</evidence>
<dbReference type="RefSeq" id="WP_118041040.1">
    <property type="nucleotide sequence ID" value="NZ_CABJFK010000002.1"/>
</dbReference>
<sequence>MTIENFNQFYDEYQRFSAYVAYCITKDKLLAEDISQEIFITFYKMKENLDYSDRKKLKALVLRATTNRCNDYFRKPSTKQEMCTFDEEGVEETPDESGDPEAQLLRMEEETYQRLVLRKLRMRNPQNYDILIKTKMHRIPTSEVAEEYGITTNNVNNRNLRSKAWIIEELEKLRRQSHL</sequence>
<dbReference type="InterPro" id="IPR007627">
    <property type="entry name" value="RNA_pol_sigma70_r2"/>
</dbReference>
<dbReference type="Pfam" id="PF04542">
    <property type="entry name" value="Sigma70_r2"/>
    <property type="match status" value="1"/>
</dbReference>
<dbReference type="EMBL" id="QSKF01000002">
    <property type="protein sequence ID" value="RHE41466.1"/>
    <property type="molecule type" value="Genomic_DNA"/>
</dbReference>
<protein>
    <submittedName>
        <fullName evidence="4">Sigma-70 family RNA polymerase sigma factor</fullName>
    </submittedName>
</protein>
<organism evidence="4 5">
    <name type="scientific">Blautia obeum</name>
    <dbReference type="NCBI Taxonomy" id="40520"/>
    <lineage>
        <taxon>Bacteria</taxon>
        <taxon>Bacillati</taxon>
        <taxon>Bacillota</taxon>
        <taxon>Clostridia</taxon>
        <taxon>Lachnospirales</taxon>
        <taxon>Lachnospiraceae</taxon>
        <taxon>Blautia</taxon>
    </lineage>
</organism>
<dbReference type="SUPFAM" id="SSF88946">
    <property type="entry name" value="Sigma2 domain of RNA polymerase sigma factors"/>
    <property type="match status" value="1"/>
</dbReference>
<keyword evidence="1" id="KW-0805">Transcription regulation</keyword>
<dbReference type="Gene3D" id="1.10.1740.10">
    <property type="match status" value="1"/>
</dbReference>
<dbReference type="NCBIfam" id="TIGR02937">
    <property type="entry name" value="sigma70-ECF"/>
    <property type="match status" value="1"/>
</dbReference>
<dbReference type="Proteomes" id="UP000283745">
    <property type="component" value="Unassembled WGS sequence"/>
</dbReference>
<evidence type="ECO:0000256" key="3">
    <source>
        <dbReference type="ARBA" id="ARBA00023163"/>
    </source>
</evidence>
<evidence type="ECO:0000313" key="4">
    <source>
        <dbReference type="EMBL" id="RHE41466.1"/>
    </source>
</evidence>
<proteinExistence type="predicted"/>
<dbReference type="AlphaFoldDB" id="A0A414JAC0"/>
<reference evidence="4 5" key="1">
    <citation type="submission" date="2018-08" db="EMBL/GenBank/DDBJ databases">
        <title>A genome reference for cultivated species of the human gut microbiota.</title>
        <authorList>
            <person name="Zou Y."/>
            <person name="Xue W."/>
            <person name="Luo G."/>
        </authorList>
    </citation>
    <scope>NUCLEOTIDE SEQUENCE [LARGE SCALE GENOMIC DNA]</scope>
    <source>
        <strain evidence="4 5">AM28-23</strain>
    </source>
</reference>
<dbReference type="GO" id="GO:0006352">
    <property type="term" value="P:DNA-templated transcription initiation"/>
    <property type="evidence" value="ECO:0007669"/>
    <property type="project" value="InterPro"/>
</dbReference>
<keyword evidence="3" id="KW-0804">Transcription</keyword>
<accession>A0A414JAC0</accession>
<evidence type="ECO:0000313" key="5">
    <source>
        <dbReference type="Proteomes" id="UP000283745"/>
    </source>
</evidence>
<keyword evidence="2" id="KW-0731">Sigma factor</keyword>
<dbReference type="PANTHER" id="PTHR43133:SF60">
    <property type="entry name" value="RNA POLYMERASE SIGMA FACTOR SIGV"/>
    <property type="match status" value="1"/>
</dbReference>
<dbReference type="PANTHER" id="PTHR43133">
    <property type="entry name" value="RNA POLYMERASE ECF-TYPE SIGMA FACTO"/>
    <property type="match status" value="1"/>
</dbReference>
<dbReference type="InterPro" id="IPR013325">
    <property type="entry name" value="RNA_pol_sigma_r2"/>
</dbReference>
<name>A0A414JAC0_9FIRM</name>
<dbReference type="GO" id="GO:0016987">
    <property type="term" value="F:sigma factor activity"/>
    <property type="evidence" value="ECO:0007669"/>
    <property type="project" value="UniProtKB-KW"/>
</dbReference>
<evidence type="ECO:0000256" key="2">
    <source>
        <dbReference type="ARBA" id="ARBA00023082"/>
    </source>
</evidence>
<gene>
    <name evidence="4" type="ORF">DW740_04020</name>
</gene>
<dbReference type="InterPro" id="IPR014284">
    <property type="entry name" value="RNA_pol_sigma-70_dom"/>
</dbReference>